<reference evidence="1" key="1">
    <citation type="submission" date="2016-04" db="EMBL/GenBank/DDBJ databases">
        <authorList>
            <person name="Evans L.H."/>
            <person name="Alamgir A."/>
            <person name="Owens N."/>
            <person name="Weber N.D."/>
            <person name="Virtaneva K."/>
            <person name="Barbian K."/>
            <person name="Babar A."/>
            <person name="Rosenke K."/>
        </authorList>
    </citation>
    <scope>NUCLEOTIDE SEQUENCE</scope>
    <source>
        <strain evidence="1">86-2</strain>
    </source>
</reference>
<proteinExistence type="predicted"/>
<accession>A0A212J5X3</accession>
<evidence type="ECO:0000313" key="1">
    <source>
        <dbReference type="EMBL" id="SBV94848.1"/>
    </source>
</evidence>
<dbReference type="RefSeq" id="WP_296947389.1">
    <property type="nucleotide sequence ID" value="NZ_LT599021.1"/>
</dbReference>
<dbReference type="EMBL" id="FLUL01000001">
    <property type="protein sequence ID" value="SBV94848.1"/>
    <property type="molecule type" value="Genomic_DNA"/>
</dbReference>
<sequence length="81" mass="9548">MKKEIVIDANNLYIIALVKIFNEFVIEEAAGRIFNERRLKSRVEKAAILYEAERKKLIDQNEGKLPVFGFLEFSRYKTVLR</sequence>
<organism evidence="1">
    <name type="scientific">uncultured Dysgonomonas sp</name>
    <dbReference type="NCBI Taxonomy" id="206096"/>
    <lineage>
        <taxon>Bacteria</taxon>
        <taxon>Pseudomonadati</taxon>
        <taxon>Bacteroidota</taxon>
        <taxon>Bacteroidia</taxon>
        <taxon>Bacteroidales</taxon>
        <taxon>Dysgonomonadaceae</taxon>
        <taxon>Dysgonomonas</taxon>
        <taxon>environmental samples</taxon>
    </lineage>
</organism>
<gene>
    <name evidence="1" type="ORF">KL86DYS2_10803</name>
</gene>
<name>A0A212J5X3_9BACT</name>
<protein>
    <submittedName>
        <fullName evidence="1">Uncharacterized protein</fullName>
    </submittedName>
</protein>
<dbReference type="AlphaFoldDB" id="A0A212J5X3"/>